<evidence type="ECO:0000256" key="1">
    <source>
        <dbReference type="ARBA" id="ARBA00023015"/>
    </source>
</evidence>
<keyword evidence="6" id="KW-1185">Reference proteome</keyword>
<evidence type="ECO:0000313" key="5">
    <source>
        <dbReference type="EMBL" id="RXH56191.1"/>
    </source>
</evidence>
<evidence type="ECO:0000256" key="3">
    <source>
        <dbReference type="ARBA" id="ARBA00023163"/>
    </source>
</evidence>
<feature type="domain" description="HTH araC/xylS-type" evidence="4">
    <location>
        <begin position="1"/>
        <end position="48"/>
    </location>
</feature>
<dbReference type="InterPro" id="IPR020449">
    <property type="entry name" value="Tscrpt_reg_AraC-type_HTH"/>
</dbReference>
<dbReference type="Proteomes" id="UP000289437">
    <property type="component" value="Unassembled WGS sequence"/>
</dbReference>
<dbReference type="PRINTS" id="PR00032">
    <property type="entry name" value="HTHARAC"/>
</dbReference>
<keyword evidence="1" id="KW-0805">Transcription regulation</keyword>
<reference evidence="5 6" key="1">
    <citation type="submission" date="2018-11" db="EMBL/GenBank/DDBJ databases">
        <authorList>
            <person name="Mardanov A.V."/>
            <person name="Ravin N.V."/>
            <person name="Dedysh S.N."/>
        </authorList>
    </citation>
    <scope>NUCLEOTIDE SEQUENCE [LARGE SCALE GENOMIC DNA]</scope>
    <source>
        <strain evidence="5 6">AF10</strain>
    </source>
</reference>
<dbReference type="AlphaFoldDB" id="A0A4Q0T3R1"/>
<comment type="caution">
    <text evidence="5">The sequence shown here is derived from an EMBL/GenBank/DDBJ whole genome shotgun (WGS) entry which is preliminary data.</text>
</comment>
<reference evidence="6" key="2">
    <citation type="submission" date="2019-02" db="EMBL/GenBank/DDBJ databases">
        <title>Granulicella sibirica sp. nov., a psychrotolerant acidobacterium isolated from an organic soil layer in forested tundra, West Siberia.</title>
        <authorList>
            <person name="Oshkin I.Y."/>
            <person name="Kulichevskaya I.S."/>
            <person name="Rijpstra W.I.C."/>
            <person name="Sinninghe Damste J.S."/>
            <person name="Rakitin A.L."/>
            <person name="Ravin N.V."/>
            <person name="Dedysh S.N."/>
        </authorList>
    </citation>
    <scope>NUCLEOTIDE SEQUENCE [LARGE SCALE GENOMIC DNA]</scope>
    <source>
        <strain evidence="6">AF10</strain>
    </source>
</reference>
<dbReference type="SUPFAM" id="SSF46689">
    <property type="entry name" value="Homeodomain-like"/>
    <property type="match status" value="1"/>
</dbReference>
<organism evidence="5 6">
    <name type="scientific">Granulicella sibirica</name>
    <dbReference type="NCBI Taxonomy" id="2479048"/>
    <lineage>
        <taxon>Bacteria</taxon>
        <taxon>Pseudomonadati</taxon>
        <taxon>Acidobacteriota</taxon>
        <taxon>Terriglobia</taxon>
        <taxon>Terriglobales</taxon>
        <taxon>Acidobacteriaceae</taxon>
        <taxon>Granulicella</taxon>
    </lineage>
</organism>
<dbReference type="GO" id="GO:0043565">
    <property type="term" value="F:sequence-specific DNA binding"/>
    <property type="evidence" value="ECO:0007669"/>
    <property type="project" value="InterPro"/>
</dbReference>
<keyword evidence="3" id="KW-0804">Transcription</keyword>
<evidence type="ECO:0000313" key="6">
    <source>
        <dbReference type="Proteomes" id="UP000289437"/>
    </source>
</evidence>
<accession>A0A4Q0T3R1</accession>
<evidence type="ECO:0000259" key="4">
    <source>
        <dbReference type="PROSITE" id="PS01124"/>
    </source>
</evidence>
<gene>
    <name evidence="5" type="ORF">GRAN_3048</name>
</gene>
<dbReference type="PROSITE" id="PS01124">
    <property type="entry name" value="HTH_ARAC_FAMILY_2"/>
    <property type="match status" value="1"/>
</dbReference>
<proteinExistence type="predicted"/>
<sequence length="57" mass="6230">MSLAKDRIAHSNDAMRVVAQQVGYESESAFSTAFKRQVGCAPRRYVASLKLKAQADA</sequence>
<keyword evidence="2" id="KW-0238">DNA-binding</keyword>
<dbReference type="Gene3D" id="1.10.10.60">
    <property type="entry name" value="Homeodomain-like"/>
    <property type="match status" value="1"/>
</dbReference>
<dbReference type="Pfam" id="PF12833">
    <property type="entry name" value="HTH_18"/>
    <property type="match status" value="1"/>
</dbReference>
<dbReference type="InterPro" id="IPR009057">
    <property type="entry name" value="Homeodomain-like_sf"/>
</dbReference>
<evidence type="ECO:0000256" key="2">
    <source>
        <dbReference type="ARBA" id="ARBA00023125"/>
    </source>
</evidence>
<dbReference type="EMBL" id="RDSM01000002">
    <property type="protein sequence ID" value="RXH56191.1"/>
    <property type="molecule type" value="Genomic_DNA"/>
</dbReference>
<dbReference type="GO" id="GO:0003700">
    <property type="term" value="F:DNA-binding transcription factor activity"/>
    <property type="evidence" value="ECO:0007669"/>
    <property type="project" value="InterPro"/>
</dbReference>
<protein>
    <recommendedName>
        <fullName evidence="4">HTH araC/xylS-type domain-containing protein</fullName>
    </recommendedName>
</protein>
<name>A0A4Q0T3R1_9BACT</name>
<dbReference type="InterPro" id="IPR018060">
    <property type="entry name" value="HTH_AraC"/>
</dbReference>